<dbReference type="Pfam" id="PF04548">
    <property type="entry name" value="AIG1"/>
    <property type="match status" value="1"/>
</dbReference>
<dbReference type="FunFam" id="3.40.50.300:FF:000366">
    <property type="entry name" value="GTPase, IMAP family member 2"/>
    <property type="match status" value="1"/>
</dbReference>
<evidence type="ECO:0000256" key="2">
    <source>
        <dbReference type="ARBA" id="ARBA00022741"/>
    </source>
</evidence>
<proteinExistence type="inferred from homology"/>
<dbReference type="SUPFAM" id="SSF52540">
    <property type="entry name" value="P-loop containing nucleoside triphosphate hydrolases"/>
    <property type="match status" value="1"/>
</dbReference>
<evidence type="ECO:0000256" key="4">
    <source>
        <dbReference type="SAM" id="Coils"/>
    </source>
</evidence>
<dbReference type="PROSITE" id="PS51720">
    <property type="entry name" value="G_AIG1"/>
    <property type="match status" value="1"/>
</dbReference>
<reference evidence="7" key="3">
    <citation type="submission" date="2025-09" db="UniProtKB">
        <authorList>
            <consortium name="Ensembl"/>
        </authorList>
    </citation>
    <scope>IDENTIFICATION</scope>
</reference>
<dbReference type="InterPro" id="IPR027417">
    <property type="entry name" value="P-loop_NTPase"/>
</dbReference>
<dbReference type="PANTHER" id="PTHR10903">
    <property type="entry name" value="GTPASE, IMAP FAMILY MEMBER-RELATED"/>
    <property type="match status" value="1"/>
</dbReference>
<sequence>MFIKAQLKKIVEQEKTITRLTAEVHNLKMKGEVAGFESQSTEGLRMVLIGKTGSGKSASGNTILGKDHFNSEPSMMSVTKFCEKAAGEIDGRPVVVVDTPGLFDTTLSNDVVAQELLKCISMLAPGPHVFLLVLQIGRFTQEEKETVNLIKKVFGEKSGDFIIVVFTRGDDLGNKSFESYIEKGNDFVKKLIADCGGRYHVFNNRDQTNCTQVRELLTKIDNMVKTNGGGCYTTEMFQEAEEEELERKHEEEMEAVRRRMEEQRSEIEQERKQRAKLLKEKEEDINKEEEEDRKRKEQEEVQRQEWKQKLEALENKIKSESEQKENVDQQLEQSREEMRKQPLRLLEVCYFLLNLFIFLDTATVTTINCQHRHLCIKNIKLDYGINVYFLRRGLMQVATGGKQPG</sequence>
<comment type="similarity">
    <text evidence="1">Belongs to the TRAFAC class TrmE-Era-EngA-EngB-Septin-like GTPase superfamily. AIG1/Toc34/Toc159-like paraseptin GTPase family. IAN subfamily.</text>
</comment>
<feature type="compositionally biased region" description="Basic and acidic residues" evidence="5">
    <location>
        <begin position="292"/>
        <end position="301"/>
    </location>
</feature>
<reference evidence="7" key="2">
    <citation type="submission" date="2025-08" db="UniProtKB">
        <authorList>
            <consortium name="Ensembl"/>
        </authorList>
    </citation>
    <scope>IDENTIFICATION</scope>
</reference>
<keyword evidence="3" id="KW-0342">GTP-binding</keyword>
<keyword evidence="4" id="KW-0175">Coiled coil</keyword>
<dbReference type="InParanoid" id="A0A667WIR1"/>
<feature type="coiled-coil region" evidence="4">
    <location>
        <begin position="3"/>
        <end position="30"/>
    </location>
</feature>
<evidence type="ECO:0000256" key="3">
    <source>
        <dbReference type="ARBA" id="ARBA00023134"/>
    </source>
</evidence>
<dbReference type="GeneTree" id="ENSGT01120000271858"/>
<accession>A0A667WIR1</accession>
<evidence type="ECO:0000259" key="6">
    <source>
        <dbReference type="PROSITE" id="PS51720"/>
    </source>
</evidence>
<evidence type="ECO:0000256" key="1">
    <source>
        <dbReference type="ARBA" id="ARBA00008535"/>
    </source>
</evidence>
<protein>
    <recommendedName>
        <fullName evidence="6">AIG1-type G domain-containing protein</fullName>
    </recommendedName>
</protein>
<dbReference type="CDD" id="cd01852">
    <property type="entry name" value="AIG1"/>
    <property type="match status" value="1"/>
</dbReference>
<organism evidence="7 8">
    <name type="scientific">Myripristis murdjan</name>
    <name type="common">pinecone soldierfish</name>
    <dbReference type="NCBI Taxonomy" id="586833"/>
    <lineage>
        <taxon>Eukaryota</taxon>
        <taxon>Metazoa</taxon>
        <taxon>Chordata</taxon>
        <taxon>Craniata</taxon>
        <taxon>Vertebrata</taxon>
        <taxon>Euteleostomi</taxon>
        <taxon>Actinopterygii</taxon>
        <taxon>Neopterygii</taxon>
        <taxon>Teleostei</taxon>
        <taxon>Neoteleostei</taxon>
        <taxon>Acanthomorphata</taxon>
        <taxon>Holocentriformes</taxon>
        <taxon>Holocentridae</taxon>
        <taxon>Myripristis</taxon>
    </lineage>
</organism>
<dbReference type="InterPro" id="IPR006703">
    <property type="entry name" value="G_AIG1"/>
</dbReference>
<dbReference type="InterPro" id="IPR045058">
    <property type="entry name" value="GIMA/IAN/Toc"/>
</dbReference>
<feature type="domain" description="AIG1-type G" evidence="6">
    <location>
        <begin position="41"/>
        <end position="241"/>
    </location>
</feature>
<dbReference type="GO" id="GO:0005525">
    <property type="term" value="F:GTP binding"/>
    <property type="evidence" value="ECO:0007669"/>
    <property type="project" value="UniProtKB-KW"/>
</dbReference>
<dbReference type="Gene3D" id="3.40.50.300">
    <property type="entry name" value="P-loop containing nucleotide triphosphate hydrolases"/>
    <property type="match status" value="1"/>
</dbReference>
<evidence type="ECO:0000313" key="8">
    <source>
        <dbReference type="Proteomes" id="UP000472263"/>
    </source>
</evidence>
<evidence type="ECO:0000256" key="5">
    <source>
        <dbReference type="SAM" id="MobiDB-lite"/>
    </source>
</evidence>
<keyword evidence="8" id="KW-1185">Reference proteome</keyword>
<dbReference type="Ensembl" id="ENSMMDT00005005446.1">
    <property type="protein sequence ID" value="ENSMMDP00005005300.1"/>
    <property type="gene ID" value="ENSMMDG00005002963.1"/>
</dbReference>
<dbReference type="PANTHER" id="PTHR10903:SF170">
    <property type="entry name" value="GTPASE IMAP FAMILY MEMBER 7"/>
    <property type="match status" value="1"/>
</dbReference>
<evidence type="ECO:0000313" key="7">
    <source>
        <dbReference type="Ensembl" id="ENSMMDP00005005300.1"/>
    </source>
</evidence>
<keyword evidence="2" id="KW-0547">Nucleotide-binding</keyword>
<dbReference type="FunCoup" id="A0A667WIR1">
    <property type="interactions" value="62"/>
</dbReference>
<dbReference type="Proteomes" id="UP000472263">
    <property type="component" value="Chromosome 9"/>
</dbReference>
<name>A0A667WIR1_9TELE</name>
<feature type="compositionally biased region" description="Basic and acidic residues" evidence="5">
    <location>
        <begin position="245"/>
        <end position="284"/>
    </location>
</feature>
<feature type="region of interest" description="Disordered" evidence="5">
    <location>
        <begin position="242"/>
        <end position="301"/>
    </location>
</feature>
<reference evidence="7" key="1">
    <citation type="submission" date="2019-06" db="EMBL/GenBank/DDBJ databases">
        <authorList>
            <consortium name="Wellcome Sanger Institute Data Sharing"/>
        </authorList>
    </citation>
    <scope>NUCLEOTIDE SEQUENCE [LARGE SCALE GENOMIC DNA]</scope>
</reference>
<dbReference type="AlphaFoldDB" id="A0A667WIR1"/>